<proteinExistence type="predicted"/>
<reference evidence="2" key="1">
    <citation type="journal article" date="2023" name="Hortic. Res.">
        <title>A chromosome-level phased genome enabling allele-level studies in sweet orange: a case study on citrus Huanglongbing tolerance.</title>
        <authorList>
            <person name="Wu B."/>
            <person name="Yu Q."/>
            <person name="Deng Z."/>
            <person name="Duan Y."/>
            <person name="Luo F."/>
            <person name="Gmitter F. Jr."/>
        </authorList>
    </citation>
    <scope>NUCLEOTIDE SEQUENCE [LARGE SCALE GENOMIC DNA]</scope>
    <source>
        <strain evidence="2">cv. Valencia</strain>
    </source>
</reference>
<name>A0ACB8N574_CITSI</name>
<protein>
    <submittedName>
        <fullName evidence="1">Uncharacterized protein</fullName>
    </submittedName>
</protein>
<gene>
    <name evidence="1" type="ORF">KPL71_004265</name>
</gene>
<keyword evidence="2" id="KW-1185">Reference proteome</keyword>
<evidence type="ECO:0000313" key="2">
    <source>
        <dbReference type="Proteomes" id="UP000829398"/>
    </source>
</evidence>
<comment type="caution">
    <text evidence="1">The sequence shown here is derived from an EMBL/GenBank/DDBJ whole genome shotgun (WGS) entry which is preliminary data.</text>
</comment>
<evidence type="ECO:0000313" key="1">
    <source>
        <dbReference type="EMBL" id="KAH9792754.1"/>
    </source>
</evidence>
<dbReference type="Proteomes" id="UP000829398">
    <property type="component" value="Chromosome 2"/>
</dbReference>
<organism evidence="1 2">
    <name type="scientific">Citrus sinensis</name>
    <name type="common">Sweet orange</name>
    <name type="synonym">Citrus aurantium var. sinensis</name>
    <dbReference type="NCBI Taxonomy" id="2711"/>
    <lineage>
        <taxon>Eukaryota</taxon>
        <taxon>Viridiplantae</taxon>
        <taxon>Streptophyta</taxon>
        <taxon>Embryophyta</taxon>
        <taxon>Tracheophyta</taxon>
        <taxon>Spermatophyta</taxon>
        <taxon>Magnoliopsida</taxon>
        <taxon>eudicotyledons</taxon>
        <taxon>Gunneridae</taxon>
        <taxon>Pentapetalae</taxon>
        <taxon>rosids</taxon>
        <taxon>malvids</taxon>
        <taxon>Sapindales</taxon>
        <taxon>Rutaceae</taxon>
        <taxon>Aurantioideae</taxon>
        <taxon>Citrus</taxon>
    </lineage>
</organism>
<dbReference type="EMBL" id="CM039171">
    <property type="protein sequence ID" value="KAH9792754.1"/>
    <property type="molecule type" value="Genomic_DNA"/>
</dbReference>
<sequence length="1763" mass="202406">MVLAESDQIPTIIQIPRQIPRHELIKLMPLEWISNYEQFHNNTAPIQTSESMFERRQDGTVRMTFKPPPNAPQEPPRLSFTYFLMITAVQTAQEDLPITEFNSEGYPVYPAKYNGYFLWDAPGSGMCDPNCPCWDDWEEDDDDYATTRKKKPKKKKPSVPCHHCDPKPPSDPPPPPAPLPIYQKELKWIAKHCKSEIPSPLPNPTPIVQPLACMMFSSTSSDYSSSFPSLEPHTDPQRNVVSKPFIPSPITSTGHLEPPKPFESILNWQTQNARAQNDTLLNLNSKVENISLRTEQIKTKVDSITAQMQQIYQNLQSRISQLDSELRAMLAHRYSGPEFDQKEREIRRLKAELAQIESKKQRPTLFTTSPPIPSIGPTYHPFASMLSPIKQYDPSKLFGMTHTLFRDNPLPPPPKPKPKPRPQPRPTPLHPSSLTIPGHPSPTSAPTAPPAPLLVPTQSKDKEPMHQFTAHTVAHSSTTDNQTSDSNLAVSDSPTDTDTESSASTSDSEKSYVNITKILMAQPDQGQTSHTEPYVNIPSEVEEEIPESSATNQPSPAQTNPPSHKSSNGPWFTFDDLPSHKWRDRLNEMSAWIDLQMLRTRATTQSVLREFATRFTEVLSALAVLHDQFLGDPSAVFEAARRDYLHMKCCSLNAKDLDFHYKRMSLLFYKLNGFNEPTLKHLAKTCLDKLCEQKHFFKELLKDKEPFRSACKKPYLHIKCHKKKDCDCSSKKKRHFQKFKTPEFSSKPRRSQKPYRFFRKKSSSSREFKRKQSNRCFICKRKGHYAKDCPNKREKSTRLVEHLQATTDYSPAKNELEFYFSEQDEPNDETVFALQNSSDSDSDQSQVIFHQQSLSLDTTVPIPSIKLQILPSKFQRPIPTIGLIDTGAQRSMLNPHILPSEYWTQSEEHFKAVNGKLFTTSLITKKPIGIQIFPNCVIWTKVIGSTLPNKDILLGFDILHQIKHLQIIPTGIRVKSMFKPFTDILKLYNLSETPQSYQDISTKLLSFCPKSHSEFTHPNPLWKNKSFFIKLPFKLNEDINPTKATHPGMSPSDLLRAQQECSQLLAQGLIEPTSSQWACQAFYVEKHSEIVRGKKCLVIDYQPLNMFLQDDKFPLPRRQSMFTFLKNAQIFSKFDLKSGSHDDHRQLLNQFYDLIQSHGIMLSAKKSIIATDNIEFLDQQLSKRQIQQFLGIINYIRDFIPHVDHYTHHLSALLKKKPLELNADHTIAVTTLKQIAQNPPPLKLITDGKRILQTYASDDSWGAILLEELNDKEHFIAYASGHFSDTQQHYHSVFKEILAVKNGIKKFEYHLIGHHFLIRMDNSAFPNIFHFKGKTVPEKMLLRLKDWFSKYDFSVKHIKGSQNLIPDMLSRLSKPENPLTLFSTTYHFPIISMATSLPPEALTKKTFPFNKTFSSVFAIQEFARKALFRFFMKAYLVTDPFPFSTFHPENLFLTGLTLDPTRETTEDVLWYIWCLTVLYATKLILLISPTLEHLLNPDNATSLTWTLLEWFSPIPWWRKKLQQLSEIYNLDRMPAPEAQLFTSVFIIHRPYFQHPDTKLFWTQDQVYEWFTAPHIAVIENDIQDVLHNYLCQLNHQPPPLKDISHTSLGPQHDLLMIPTLSAISKPKSTGIIIKEEKPDYTDFLFQDSQDPWDAFLPLSQHLHQFPQPTMDEPGPFEPRPSTQSSKRPAQPSKVDKATQTSPKYTPKCTPRDYNCPYPPCRGPSCKHPKLSKTFFQKHPHSGDTDPDETESSSEDEYMNLHSP</sequence>
<accession>A0ACB8N574</accession>